<evidence type="ECO:0000313" key="9">
    <source>
        <dbReference type="EnsemblMetazoa" id="XP_022661693"/>
    </source>
</evidence>
<dbReference type="InterPro" id="IPR042185">
    <property type="entry name" value="Serpin_sf_2"/>
</dbReference>
<dbReference type="FunCoup" id="A0A7M7K7U0">
    <property type="interactions" value="84"/>
</dbReference>
<reference evidence="9" key="1">
    <citation type="submission" date="2021-01" db="UniProtKB">
        <authorList>
            <consortium name="EnsemblMetazoa"/>
        </authorList>
    </citation>
    <scope>IDENTIFICATION</scope>
</reference>
<evidence type="ECO:0000256" key="3">
    <source>
        <dbReference type="ARBA" id="ARBA00022900"/>
    </source>
</evidence>
<dbReference type="PANTHER" id="PTHR11461">
    <property type="entry name" value="SERINE PROTEASE INHIBITOR, SERPIN"/>
    <property type="match status" value="1"/>
</dbReference>
<comment type="similarity">
    <text evidence="1 5">Belongs to the serpin family.</text>
</comment>
<dbReference type="InterPro" id="IPR023795">
    <property type="entry name" value="Serpin_CS"/>
</dbReference>
<organism evidence="9 10">
    <name type="scientific">Varroa destructor</name>
    <name type="common">Honeybee mite</name>
    <dbReference type="NCBI Taxonomy" id="109461"/>
    <lineage>
        <taxon>Eukaryota</taxon>
        <taxon>Metazoa</taxon>
        <taxon>Ecdysozoa</taxon>
        <taxon>Arthropoda</taxon>
        <taxon>Chelicerata</taxon>
        <taxon>Arachnida</taxon>
        <taxon>Acari</taxon>
        <taxon>Parasitiformes</taxon>
        <taxon>Mesostigmata</taxon>
        <taxon>Gamasina</taxon>
        <taxon>Dermanyssoidea</taxon>
        <taxon>Varroidae</taxon>
        <taxon>Varroa</taxon>
    </lineage>
</organism>
<dbReference type="InParanoid" id="A0A7M7K7U0"/>
<evidence type="ECO:0000256" key="4">
    <source>
        <dbReference type="ARBA" id="ARBA00023180"/>
    </source>
</evidence>
<dbReference type="SMART" id="SM00093">
    <property type="entry name" value="SERPIN"/>
    <property type="match status" value="1"/>
</dbReference>
<keyword evidence="7" id="KW-0732">Signal</keyword>
<evidence type="ECO:0000256" key="6">
    <source>
        <dbReference type="SAM" id="Phobius"/>
    </source>
</evidence>
<dbReference type="Proteomes" id="UP000594260">
    <property type="component" value="Unplaced"/>
</dbReference>
<dbReference type="EnsemblMetazoa" id="XM_022805958">
    <property type="protein sequence ID" value="XP_022661693"/>
    <property type="gene ID" value="LOC111250532"/>
</dbReference>
<dbReference type="GO" id="GO:0004867">
    <property type="term" value="F:serine-type endopeptidase inhibitor activity"/>
    <property type="evidence" value="ECO:0007669"/>
    <property type="project" value="UniProtKB-KW"/>
</dbReference>
<keyword evidence="6" id="KW-0812">Transmembrane</keyword>
<name>A0A7M7K7U0_VARDE</name>
<dbReference type="InterPro" id="IPR042178">
    <property type="entry name" value="Serpin_sf_1"/>
</dbReference>
<dbReference type="PROSITE" id="PS00284">
    <property type="entry name" value="SERPIN"/>
    <property type="match status" value="1"/>
</dbReference>
<evidence type="ECO:0000256" key="1">
    <source>
        <dbReference type="ARBA" id="ARBA00009500"/>
    </source>
</evidence>
<feature type="domain" description="Serpin" evidence="8">
    <location>
        <begin position="40"/>
        <end position="400"/>
    </location>
</feature>
<keyword evidence="10" id="KW-1185">Reference proteome</keyword>
<evidence type="ECO:0000259" key="8">
    <source>
        <dbReference type="SMART" id="SM00093"/>
    </source>
</evidence>
<dbReference type="InterPro" id="IPR000215">
    <property type="entry name" value="Serpin_fam"/>
</dbReference>
<proteinExistence type="inferred from homology"/>
<protein>
    <recommendedName>
        <fullName evidence="8">Serpin domain-containing protein</fullName>
    </recommendedName>
</protein>
<dbReference type="SUPFAM" id="SSF56574">
    <property type="entry name" value="Serpins"/>
    <property type="match status" value="1"/>
</dbReference>
<accession>A0A7M7K7U0</accession>
<dbReference type="Pfam" id="PF00079">
    <property type="entry name" value="Serpin"/>
    <property type="match status" value="1"/>
</dbReference>
<feature type="transmembrane region" description="Helical" evidence="6">
    <location>
        <begin position="53"/>
        <end position="71"/>
    </location>
</feature>
<evidence type="ECO:0000256" key="7">
    <source>
        <dbReference type="SAM" id="SignalP"/>
    </source>
</evidence>
<dbReference type="OrthoDB" id="6416968at2759"/>
<evidence type="ECO:0000256" key="5">
    <source>
        <dbReference type="RuleBase" id="RU000411"/>
    </source>
</evidence>
<feature type="chain" id="PRO_5029842986" description="Serpin domain-containing protein" evidence="7">
    <location>
        <begin position="20"/>
        <end position="400"/>
    </location>
</feature>
<dbReference type="Gene3D" id="2.30.39.10">
    <property type="entry name" value="Alpha-1-antitrypsin, domain 1"/>
    <property type="match status" value="1"/>
</dbReference>
<dbReference type="PANTHER" id="PTHR11461:SF211">
    <property type="entry name" value="GH10112P-RELATED"/>
    <property type="match status" value="1"/>
</dbReference>
<keyword evidence="6" id="KW-1133">Transmembrane helix</keyword>
<dbReference type="KEGG" id="vde:111250532"/>
<evidence type="ECO:0000256" key="2">
    <source>
        <dbReference type="ARBA" id="ARBA00022690"/>
    </source>
</evidence>
<dbReference type="GO" id="GO:0005615">
    <property type="term" value="C:extracellular space"/>
    <property type="evidence" value="ECO:0007669"/>
    <property type="project" value="InterPro"/>
</dbReference>
<dbReference type="RefSeq" id="XP_022661693.1">
    <property type="nucleotide sequence ID" value="XM_022805958.1"/>
</dbReference>
<feature type="signal peptide" evidence="7">
    <location>
        <begin position="1"/>
        <end position="19"/>
    </location>
</feature>
<keyword evidence="4" id="KW-0325">Glycoprotein</keyword>
<keyword evidence="2" id="KW-0646">Protease inhibitor</keyword>
<dbReference type="Gene3D" id="3.30.497.10">
    <property type="entry name" value="Antithrombin, subunit I, domain 2"/>
    <property type="match status" value="1"/>
</dbReference>
<keyword evidence="3" id="KW-0722">Serine protease inhibitor</keyword>
<dbReference type="GeneID" id="111250532"/>
<evidence type="ECO:0000313" key="10">
    <source>
        <dbReference type="Proteomes" id="UP000594260"/>
    </source>
</evidence>
<dbReference type="AlphaFoldDB" id="A0A7M7K7U0"/>
<dbReference type="OMA" id="CSAGWSR"/>
<dbReference type="InterPro" id="IPR023796">
    <property type="entry name" value="Serpin_dom"/>
</dbReference>
<sequence>MLIRTASMIVVLIVVTVRGDKKPLDKDTKQVVMLYNRFGEKIYRQLNRKEGNIFLSPIAVSAIVGMIHLGARGLTKREIEDVLELPRYALNKTTLDMAVGNLLASFAPAVKDFELQIANGVFVTEGLAVNRKYRDELQKYYNAGLYSAPLKTAPEEAVSDLNNWVKDQTKGKIPVLLERPLPPTIPLVVLNAVYFQGNWEYPFPSENTQKDKFHGFHRVNNVALMYQEGNFIHIDNKDYQAIELPYRNGDMVMVVILPKNTKDLYRLEHTISYSQILEELGQTIKQKVYLTLPKFSLSLAYDMRGVLQEVGLNSMFSPNFANLTGIAARPVIALNTIYHKALIDVDEKGTEALATTAAIHQHSSLMNPKTAEFRADRPFIFLIEDVHSNAVLFAGRVSDL</sequence>
<dbReference type="InterPro" id="IPR036186">
    <property type="entry name" value="Serpin_sf"/>
</dbReference>
<keyword evidence="6" id="KW-0472">Membrane</keyword>